<feature type="domain" description="Peptidase M6-like" evidence="2">
    <location>
        <begin position="251"/>
        <end position="382"/>
    </location>
</feature>
<protein>
    <recommendedName>
        <fullName evidence="2">Peptidase M6-like domain-containing protein</fullName>
    </recommendedName>
</protein>
<dbReference type="GO" id="GO:0008233">
    <property type="term" value="F:peptidase activity"/>
    <property type="evidence" value="ECO:0007669"/>
    <property type="project" value="InterPro"/>
</dbReference>
<dbReference type="EMBL" id="BDSP01000042">
    <property type="protein sequence ID" value="GAX11620.1"/>
    <property type="molecule type" value="Genomic_DNA"/>
</dbReference>
<comment type="caution">
    <text evidence="3">The sequence shown here is derived from an EMBL/GenBank/DDBJ whole genome shotgun (WGS) entry which is preliminary data.</text>
</comment>
<reference evidence="3 4" key="1">
    <citation type="journal article" date="2015" name="Plant Cell">
        <title>Oil accumulation by the oleaginous diatom Fistulifera solaris as revealed by the genome and transcriptome.</title>
        <authorList>
            <person name="Tanaka T."/>
            <person name="Maeda Y."/>
            <person name="Veluchamy A."/>
            <person name="Tanaka M."/>
            <person name="Abida H."/>
            <person name="Marechal E."/>
            <person name="Bowler C."/>
            <person name="Muto M."/>
            <person name="Sunaga Y."/>
            <person name="Tanaka M."/>
            <person name="Yoshino T."/>
            <person name="Taniguchi T."/>
            <person name="Fukuda Y."/>
            <person name="Nemoto M."/>
            <person name="Matsumoto M."/>
            <person name="Wong P.S."/>
            <person name="Aburatani S."/>
            <person name="Fujibuchi W."/>
        </authorList>
    </citation>
    <scope>NUCLEOTIDE SEQUENCE [LARGE SCALE GENOMIC DNA]</scope>
    <source>
        <strain evidence="3 4">JPCC DA0580</strain>
    </source>
</reference>
<keyword evidence="1" id="KW-0812">Transmembrane</keyword>
<dbReference type="InterPro" id="IPR008757">
    <property type="entry name" value="Peptidase_M6-like_domain"/>
</dbReference>
<organism evidence="3 4">
    <name type="scientific">Fistulifera solaris</name>
    <name type="common">Oleaginous diatom</name>
    <dbReference type="NCBI Taxonomy" id="1519565"/>
    <lineage>
        <taxon>Eukaryota</taxon>
        <taxon>Sar</taxon>
        <taxon>Stramenopiles</taxon>
        <taxon>Ochrophyta</taxon>
        <taxon>Bacillariophyta</taxon>
        <taxon>Bacillariophyceae</taxon>
        <taxon>Bacillariophycidae</taxon>
        <taxon>Naviculales</taxon>
        <taxon>Naviculaceae</taxon>
        <taxon>Fistulifera</taxon>
    </lineage>
</organism>
<dbReference type="Pfam" id="PF05547">
    <property type="entry name" value="Peptidase_M6"/>
    <property type="match status" value="1"/>
</dbReference>
<evidence type="ECO:0000313" key="4">
    <source>
        <dbReference type="Proteomes" id="UP000198406"/>
    </source>
</evidence>
<accession>A0A1Z5JC78</accession>
<keyword evidence="4" id="KW-1185">Reference proteome</keyword>
<dbReference type="Proteomes" id="UP000198406">
    <property type="component" value="Unassembled WGS sequence"/>
</dbReference>
<keyword evidence="1" id="KW-0472">Membrane</keyword>
<dbReference type="PANTHER" id="PTHR41775">
    <property type="entry name" value="SECRETED PROTEIN-RELATED"/>
    <property type="match status" value="1"/>
</dbReference>
<evidence type="ECO:0000259" key="2">
    <source>
        <dbReference type="Pfam" id="PF05547"/>
    </source>
</evidence>
<dbReference type="GO" id="GO:0006508">
    <property type="term" value="P:proteolysis"/>
    <property type="evidence" value="ECO:0007669"/>
    <property type="project" value="InterPro"/>
</dbReference>
<name>A0A1Z5JC78_FISSO</name>
<feature type="transmembrane region" description="Helical" evidence="1">
    <location>
        <begin position="603"/>
        <end position="623"/>
    </location>
</feature>
<dbReference type="PANTHER" id="PTHR41775:SF1">
    <property type="entry name" value="PEPTIDASE M6-LIKE DOMAIN-CONTAINING PROTEIN"/>
    <property type="match status" value="1"/>
</dbReference>
<proteinExistence type="predicted"/>
<dbReference type="OrthoDB" id="9986966at2759"/>
<dbReference type="InParanoid" id="A0A1Z5JC78"/>
<evidence type="ECO:0000313" key="3">
    <source>
        <dbReference type="EMBL" id="GAX11620.1"/>
    </source>
</evidence>
<gene>
    <name evidence="3" type="ORF">FisN_1Lh014</name>
</gene>
<sequence length="624" mass="69145">MPSSMNDFITIDGRQVNKKSIKPSSPISALPDLSEPTSIALSGNQSRGIGGFTKRLDVCAATQLFTKMRKASHILVPYFLCSLFSFVHTIAKIYSVEEVNQWLQLRDAESTYSSLDPSSRCHNQSKGECLFQKPKRRLNPSVGENIKVLVLPVKFADHVDREVPTIEYLEEFFNGNGTSEINEIGSVREWLRQNSNGKYVPQFVIRDWEVSTKTEVEMAAGKSGWGQNFFPFFQFALDKVDNDPKHDWWTGFVSPEGYLNHLVVLHSGYMAESKDLTTCLHHNGERKDRIWSTGSADPNPDHAQWISKDFIEVGGFSMLSAFGIPTCLSRDPTQFSVTNAVIGPIVHEFSHGFGLPDLYDLNVPPVGGVGRFTTMSSSQGWDFSAQTPGHLDGWCRARIGWAEPIEITYDGYYALQPLEMSSQLYKISKNYPQGEYLLIENKQPILFDKDVPTGGIVIYHVDENQSLQKKVGYPGSAGWPADHYMLAVQQADGRYDIEKGKNIGDEEDFFVKGHVLSPGGPFPNTDSYSTGTLQSTGITIEILSTSRFIMVIKVIGLGARGVDVPMVGAHLAKEFESDAASSLADVDASDFKLIERETVGQTLQWVLGMLVGVGVMLGLVLVLL</sequence>
<dbReference type="AlphaFoldDB" id="A0A1Z5JC78"/>
<evidence type="ECO:0000256" key="1">
    <source>
        <dbReference type="SAM" id="Phobius"/>
    </source>
</evidence>
<keyword evidence="1" id="KW-1133">Transmembrane helix</keyword>